<dbReference type="KEGG" id="aaf:AURANDRAFT_53352"/>
<dbReference type="PROSITE" id="PS50051">
    <property type="entry name" value="MCM_2"/>
    <property type="match status" value="1"/>
</dbReference>
<dbReference type="GO" id="GO:0006270">
    <property type="term" value="P:DNA replication initiation"/>
    <property type="evidence" value="ECO:0007669"/>
    <property type="project" value="InterPro"/>
</dbReference>
<dbReference type="SMART" id="SM00350">
    <property type="entry name" value="MCM"/>
    <property type="match status" value="1"/>
</dbReference>
<dbReference type="GeneID" id="20222290"/>
<gene>
    <name evidence="6" type="primary">MCM7</name>
    <name evidence="8" type="ORF">AURANDRAFT_53352</name>
</gene>
<dbReference type="FunFam" id="3.40.50.300:FF:000826">
    <property type="entry name" value="Replicative DNA helicase Mcm"/>
    <property type="match status" value="1"/>
</dbReference>
<dbReference type="InterPro" id="IPR031327">
    <property type="entry name" value="MCM"/>
</dbReference>
<dbReference type="InterPro" id="IPR012340">
    <property type="entry name" value="NA-bd_OB-fold"/>
</dbReference>
<dbReference type="Proteomes" id="UP000002729">
    <property type="component" value="Unassembled WGS sequence"/>
</dbReference>
<keyword evidence="6" id="KW-0539">Nucleus</keyword>
<dbReference type="Pfam" id="PF17207">
    <property type="entry name" value="MCM_OB"/>
    <property type="match status" value="1"/>
</dbReference>
<dbReference type="eggNOG" id="KOG0482">
    <property type="taxonomic scope" value="Eukaryota"/>
</dbReference>
<dbReference type="PANTHER" id="PTHR11630:SF26">
    <property type="entry name" value="DNA REPLICATION LICENSING FACTOR MCM7"/>
    <property type="match status" value="1"/>
</dbReference>
<dbReference type="PRINTS" id="PR01657">
    <property type="entry name" value="MCMFAMILY"/>
</dbReference>
<dbReference type="EMBL" id="GL833126">
    <property type="protein sequence ID" value="EGB08880.1"/>
    <property type="molecule type" value="Genomic_DNA"/>
</dbReference>
<comment type="function">
    <text evidence="6">Acts as component of the MCM2-7 complex (MCM complex) which is the replicative helicase essential for 'once per cell cycle' DNA replication initiation and elongation in eukaryotic cells. The active ATPase sites in the MCM2-7 ring are formed through the interaction surfaces of two neighboring subunits such that a critical structure of a conserved arginine finger motif is provided in trans relative to the ATP-binding site of the Walker A box of the adjacent subunit. The six ATPase active sites, however, are likely to contribute differentially to the complex helicase activity.</text>
</comment>
<dbReference type="PROSITE" id="PS00847">
    <property type="entry name" value="MCM_1"/>
    <property type="match status" value="1"/>
</dbReference>
<dbReference type="GO" id="GO:0017116">
    <property type="term" value="F:single-stranded DNA helicase activity"/>
    <property type="evidence" value="ECO:0007669"/>
    <property type="project" value="TreeGrafter"/>
</dbReference>
<evidence type="ECO:0000256" key="3">
    <source>
        <dbReference type="ARBA" id="ARBA00023125"/>
    </source>
</evidence>
<evidence type="ECO:0000256" key="1">
    <source>
        <dbReference type="ARBA" id="ARBA00022741"/>
    </source>
</evidence>
<keyword evidence="4 6" id="KW-0131">Cell cycle</keyword>
<keyword evidence="6" id="KW-0347">Helicase</keyword>
<name>F0Y6Z3_AURAN</name>
<keyword evidence="9" id="KW-1185">Reference proteome</keyword>
<dbReference type="InterPro" id="IPR018525">
    <property type="entry name" value="MCM_CS"/>
</dbReference>
<dbReference type="InterPro" id="IPR008050">
    <property type="entry name" value="MCM7"/>
</dbReference>
<dbReference type="Gene3D" id="2.20.28.10">
    <property type="match status" value="1"/>
</dbReference>
<dbReference type="OMA" id="AQHVTYV"/>
<dbReference type="PANTHER" id="PTHR11630">
    <property type="entry name" value="DNA REPLICATION LICENSING FACTOR MCM FAMILY MEMBER"/>
    <property type="match status" value="1"/>
</dbReference>
<dbReference type="SUPFAM" id="SSF50249">
    <property type="entry name" value="Nucleic acid-binding proteins"/>
    <property type="match status" value="1"/>
</dbReference>
<keyword evidence="2 5" id="KW-0067">ATP-binding</keyword>
<feature type="domain" description="MCM C-terminal AAA(+) ATPase" evidence="7">
    <location>
        <begin position="232"/>
        <end position="438"/>
    </location>
</feature>
<dbReference type="Gene3D" id="2.40.50.140">
    <property type="entry name" value="Nucleic acid-binding proteins"/>
    <property type="match status" value="1"/>
</dbReference>
<dbReference type="PRINTS" id="PR01663">
    <property type="entry name" value="MCMPROTEIN7"/>
</dbReference>
<dbReference type="EC" id="3.6.4.12" evidence="6"/>
<accession>F0Y6Z3</accession>
<dbReference type="Gene3D" id="3.40.50.300">
    <property type="entry name" value="P-loop containing nucleotide triphosphate hydrolases"/>
    <property type="match status" value="1"/>
</dbReference>
<comment type="similarity">
    <text evidence="5">Belongs to the MCM family.</text>
</comment>
<keyword evidence="3 5" id="KW-0238">DNA-binding</keyword>
<sequence length="619" mass="68103">MEHVPGLLINGLEQQQGHSSNGSLPLSLRRWHEVRLLPPTKVVAGSVRELKAASIGRLVKICGIVTRASDVRPLAEVITYTCETCGHDSYHDVSNQKSFLPLSHCTSQPCVANKMMGRIFPQTRSSKFTKYQELRIQELPSHVPVGHVPRSIAVHCRGELTRRCIPGDTIVLSGVFLPQYHSCQFTALRRGLNTDTFLEAMAIDKVKKNYFELEVNSEVDDQIDELANSRDAYSRLARSIAPEIFGHEDVKKALLLQLVGGVTRALVDGVRIRGDINICLMGDPGVAKSQLLKSIAATSPRGIYTTGKGSSGVGLTAAVVRDTSTSETSLEGGALVLADCGVCCIDEFDKMDEYDRTAIHEVMEQQTVSIAKAGITTTLNARTAVLAAANPVYGRYVRGKTMAENINLPNSLLSRFDLMFLLLDTPEIEGDVALARHVTHVHSHLSNPKLNFLVFGADFLAQYIAQARQFEPLVPRNLSSTIIETYVAWRQRSVEIEQGSMTPRQLLSILRLAQALARLRLDSQVCQDDVSEACRLSQTSKTALYLDCSIVSEDAKSAAFNLLCNCANEGNTRTLNYSQVKSAAIKQAIREDDFLAMLQEYEELGILYINADHTAIQLC</sequence>
<dbReference type="GO" id="GO:0006271">
    <property type="term" value="P:DNA strand elongation involved in DNA replication"/>
    <property type="evidence" value="ECO:0007669"/>
    <property type="project" value="TreeGrafter"/>
</dbReference>
<evidence type="ECO:0000256" key="4">
    <source>
        <dbReference type="ARBA" id="ARBA00023306"/>
    </source>
</evidence>
<dbReference type="Pfam" id="PF00493">
    <property type="entry name" value="MCM"/>
    <property type="match status" value="1"/>
</dbReference>
<dbReference type="GO" id="GO:0016887">
    <property type="term" value="F:ATP hydrolysis activity"/>
    <property type="evidence" value="ECO:0007669"/>
    <property type="project" value="RHEA"/>
</dbReference>
<dbReference type="FunCoup" id="F0Y6Z3">
    <property type="interactions" value="504"/>
</dbReference>
<dbReference type="SUPFAM" id="SSF52540">
    <property type="entry name" value="P-loop containing nucleoside triphosphate hydrolases"/>
    <property type="match status" value="1"/>
</dbReference>
<dbReference type="Pfam" id="PF17855">
    <property type="entry name" value="MCM_lid"/>
    <property type="match status" value="1"/>
</dbReference>
<dbReference type="GO" id="GO:0005634">
    <property type="term" value="C:nucleus"/>
    <property type="evidence" value="ECO:0007669"/>
    <property type="project" value="UniProtKB-SubCell"/>
</dbReference>
<dbReference type="GO" id="GO:0003697">
    <property type="term" value="F:single-stranded DNA binding"/>
    <property type="evidence" value="ECO:0007669"/>
    <property type="project" value="TreeGrafter"/>
</dbReference>
<dbReference type="GO" id="GO:0042555">
    <property type="term" value="C:MCM complex"/>
    <property type="evidence" value="ECO:0007669"/>
    <property type="project" value="InterPro"/>
</dbReference>
<evidence type="ECO:0000256" key="6">
    <source>
        <dbReference type="RuleBase" id="RU365012"/>
    </source>
</evidence>
<evidence type="ECO:0000256" key="5">
    <source>
        <dbReference type="RuleBase" id="RU004070"/>
    </source>
</evidence>
<proteinExistence type="inferred from homology"/>
<evidence type="ECO:0000256" key="2">
    <source>
        <dbReference type="ARBA" id="ARBA00022840"/>
    </source>
</evidence>
<dbReference type="GO" id="GO:0005524">
    <property type="term" value="F:ATP binding"/>
    <property type="evidence" value="ECO:0007669"/>
    <property type="project" value="UniProtKB-KW"/>
</dbReference>
<dbReference type="InParanoid" id="F0Y6Z3"/>
<dbReference type="InterPro" id="IPR027417">
    <property type="entry name" value="P-loop_NTPase"/>
</dbReference>
<comment type="subcellular location">
    <subcellularLocation>
        <location evidence="6">Nucleus</location>
    </subcellularLocation>
</comment>
<protein>
    <recommendedName>
        <fullName evidence="6">DNA replication licensing factor MCM7</fullName>
        <ecNumber evidence="6">3.6.4.12</ecNumber>
    </recommendedName>
</protein>
<dbReference type="AlphaFoldDB" id="F0Y6Z3"/>
<evidence type="ECO:0000313" key="8">
    <source>
        <dbReference type="EMBL" id="EGB08880.1"/>
    </source>
</evidence>
<reference evidence="8 9" key="1">
    <citation type="journal article" date="2011" name="Proc. Natl. Acad. Sci. U.S.A.">
        <title>Niche of harmful alga Aureococcus anophagefferens revealed through ecogenomics.</title>
        <authorList>
            <person name="Gobler C.J."/>
            <person name="Berry D.L."/>
            <person name="Dyhrman S.T."/>
            <person name="Wilhelm S.W."/>
            <person name="Salamov A."/>
            <person name="Lobanov A.V."/>
            <person name="Zhang Y."/>
            <person name="Collier J.L."/>
            <person name="Wurch L.L."/>
            <person name="Kustka A.B."/>
            <person name="Dill B.D."/>
            <person name="Shah M."/>
            <person name="VerBerkmoes N.C."/>
            <person name="Kuo A."/>
            <person name="Terry A."/>
            <person name="Pangilinan J."/>
            <person name="Lindquist E.A."/>
            <person name="Lucas S."/>
            <person name="Paulsen I.T."/>
            <person name="Hattenrath-Lehmann T.K."/>
            <person name="Talmage S.C."/>
            <person name="Walker E.A."/>
            <person name="Koch F."/>
            <person name="Burson A.M."/>
            <person name="Marcoval M.A."/>
            <person name="Tang Y.Z."/>
            <person name="Lecleir G.R."/>
            <person name="Coyne K.J."/>
            <person name="Berg G.M."/>
            <person name="Bertrand E.M."/>
            <person name="Saito M.A."/>
            <person name="Gladyshev V.N."/>
            <person name="Grigoriev I.V."/>
        </authorList>
    </citation>
    <scope>NUCLEOTIDE SEQUENCE [LARGE SCALE GENOMIC DNA]</scope>
    <source>
        <strain evidence="9">CCMP 1984</strain>
    </source>
</reference>
<dbReference type="OrthoDB" id="3207464at2759"/>
<dbReference type="InterPro" id="IPR033762">
    <property type="entry name" value="MCM_OB"/>
</dbReference>
<evidence type="ECO:0000313" key="9">
    <source>
        <dbReference type="Proteomes" id="UP000002729"/>
    </source>
</evidence>
<keyword evidence="6" id="KW-0378">Hydrolase</keyword>
<dbReference type="RefSeq" id="XP_009036017.1">
    <property type="nucleotide sequence ID" value="XM_009037769.1"/>
</dbReference>
<comment type="catalytic activity">
    <reaction evidence="6">
        <text>ATP + H2O = ADP + phosphate + H(+)</text>
        <dbReference type="Rhea" id="RHEA:13065"/>
        <dbReference type="ChEBI" id="CHEBI:15377"/>
        <dbReference type="ChEBI" id="CHEBI:15378"/>
        <dbReference type="ChEBI" id="CHEBI:30616"/>
        <dbReference type="ChEBI" id="CHEBI:43474"/>
        <dbReference type="ChEBI" id="CHEBI:456216"/>
        <dbReference type="EC" id="3.6.4.12"/>
    </reaction>
</comment>
<dbReference type="GO" id="GO:0000727">
    <property type="term" value="P:double-strand break repair via break-induced replication"/>
    <property type="evidence" value="ECO:0007669"/>
    <property type="project" value="TreeGrafter"/>
</dbReference>
<dbReference type="InterPro" id="IPR001208">
    <property type="entry name" value="MCM_dom"/>
</dbReference>
<evidence type="ECO:0000259" key="7">
    <source>
        <dbReference type="PROSITE" id="PS50051"/>
    </source>
</evidence>
<organism evidence="9">
    <name type="scientific">Aureococcus anophagefferens</name>
    <name type="common">Harmful bloom alga</name>
    <dbReference type="NCBI Taxonomy" id="44056"/>
    <lineage>
        <taxon>Eukaryota</taxon>
        <taxon>Sar</taxon>
        <taxon>Stramenopiles</taxon>
        <taxon>Ochrophyta</taxon>
        <taxon>Pelagophyceae</taxon>
        <taxon>Pelagomonadales</taxon>
        <taxon>Pelagomonadaceae</taxon>
        <taxon>Aureococcus</taxon>
    </lineage>
</organism>
<keyword evidence="1 5" id="KW-0547">Nucleotide-binding</keyword>
<keyword evidence="6" id="KW-0235">DNA replication</keyword>
<dbReference type="InterPro" id="IPR041562">
    <property type="entry name" value="MCM_lid"/>
</dbReference>